<dbReference type="GO" id="GO:0003676">
    <property type="term" value="F:nucleic acid binding"/>
    <property type="evidence" value="ECO:0007669"/>
    <property type="project" value="InterPro"/>
</dbReference>
<accession>A0A5N5T7V6</accession>
<dbReference type="InterPro" id="IPR036397">
    <property type="entry name" value="RNaseH_sf"/>
</dbReference>
<organism evidence="8 9">
    <name type="scientific">Armadillidium nasatum</name>
    <dbReference type="NCBI Taxonomy" id="96803"/>
    <lineage>
        <taxon>Eukaryota</taxon>
        <taxon>Metazoa</taxon>
        <taxon>Ecdysozoa</taxon>
        <taxon>Arthropoda</taxon>
        <taxon>Crustacea</taxon>
        <taxon>Multicrustacea</taxon>
        <taxon>Malacostraca</taxon>
        <taxon>Eumalacostraca</taxon>
        <taxon>Peracarida</taxon>
        <taxon>Isopoda</taxon>
        <taxon>Oniscidea</taxon>
        <taxon>Crinocheta</taxon>
        <taxon>Armadillidiidae</taxon>
        <taxon>Armadillidium</taxon>
    </lineage>
</organism>
<sequence>MANGEIEGSPNKIQTFVFLDLETLGFDDNKPRILEMAMIAVSRENLLSMKCQAHKNNPHYNKGDPLPLPRVCHKYSTLYYPRKFIHPTIEEITGLNSATAIKLFLDLPSPVAFVAHNGHGFDFPILKAELLGVDGESLEGVVCIDSLQFSRDFEKVDIEKITEIAKEFLNEECINNNFCNTSNNSHVIENGLSHVIENGHSPSKLEETEAIPSCSTDTTFNIHPQYNFQTPKKKLKLDSSKKIKDFQTPPRIKNRGLEKQSATSSW</sequence>
<dbReference type="GO" id="GO:0046872">
    <property type="term" value="F:metal ion binding"/>
    <property type="evidence" value="ECO:0007669"/>
    <property type="project" value="UniProtKB-KW"/>
</dbReference>
<dbReference type="PANTHER" id="PTHR13058">
    <property type="entry name" value="THREE PRIME REPAIR EXONUCLEASE 1, 2"/>
    <property type="match status" value="1"/>
</dbReference>
<keyword evidence="4" id="KW-0378">Hydrolase</keyword>
<feature type="non-terminal residue" evidence="8">
    <location>
        <position position="266"/>
    </location>
</feature>
<evidence type="ECO:0000256" key="1">
    <source>
        <dbReference type="ARBA" id="ARBA00001946"/>
    </source>
</evidence>
<evidence type="ECO:0000256" key="3">
    <source>
        <dbReference type="ARBA" id="ARBA00022723"/>
    </source>
</evidence>
<evidence type="ECO:0000256" key="5">
    <source>
        <dbReference type="ARBA" id="ARBA00022839"/>
    </source>
</evidence>
<gene>
    <name evidence="8" type="primary">TREX2</name>
    <name evidence="8" type="ORF">Anas_13151</name>
</gene>
<dbReference type="InterPro" id="IPR040393">
    <property type="entry name" value="TREX1/2"/>
</dbReference>
<evidence type="ECO:0000256" key="4">
    <source>
        <dbReference type="ARBA" id="ARBA00022801"/>
    </source>
</evidence>
<keyword evidence="6" id="KW-0460">Magnesium</keyword>
<feature type="compositionally biased region" description="Basic and acidic residues" evidence="7">
    <location>
        <begin position="236"/>
        <end position="245"/>
    </location>
</feature>
<dbReference type="AlphaFoldDB" id="A0A5N5T7V6"/>
<keyword evidence="3" id="KW-0479">Metal-binding</keyword>
<keyword evidence="2" id="KW-0540">Nuclease</keyword>
<evidence type="ECO:0000313" key="8">
    <source>
        <dbReference type="EMBL" id="KAB7502128.1"/>
    </source>
</evidence>
<evidence type="ECO:0000256" key="6">
    <source>
        <dbReference type="ARBA" id="ARBA00022842"/>
    </source>
</evidence>
<dbReference type="Gene3D" id="3.30.420.10">
    <property type="entry name" value="Ribonuclease H-like superfamily/Ribonuclease H"/>
    <property type="match status" value="1"/>
</dbReference>
<dbReference type="GO" id="GO:0008296">
    <property type="term" value="F:3'-5'-DNA exonuclease activity"/>
    <property type="evidence" value="ECO:0007669"/>
    <property type="project" value="TreeGrafter"/>
</dbReference>
<dbReference type="PANTHER" id="PTHR13058:SF19">
    <property type="entry name" value="LD40940P"/>
    <property type="match status" value="1"/>
</dbReference>
<keyword evidence="9" id="KW-1185">Reference proteome</keyword>
<protein>
    <submittedName>
        <fullName evidence="8">Three prime repair exonuclease 2</fullName>
    </submittedName>
</protein>
<dbReference type="SUPFAM" id="SSF53098">
    <property type="entry name" value="Ribonuclease H-like"/>
    <property type="match status" value="1"/>
</dbReference>
<feature type="region of interest" description="Disordered" evidence="7">
    <location>
        <begin position="232"/>
        <end position="266"/>
    </location>
</feature>
<dbReference type="EMBL" id="SEYY01008485">
    <property type="protein sequence ID" value="KAB7502128.1"/>
    <property type="molecule type" value="Genomic_DNA"/>
</dbReference>
<name>A0A5N5T7V6_9CRUS</name>
<dbReference type="Proteomes" id="UP000326759">
    <property type="component" value="Unassembled WGS sequence"/>
</dbReference>
<comment type="cofactor">
    <cofactor evidence="1">
        <name>Mg(2+)</name>
        <dbReference type="ChEBI" id="CHEBI:18420"/>
    </cofactor>
</comment>
<evidence type="ECO:0000256" key="2">
    <source>
        <dbReference type="ARBA" id="ARBA00022722"/>
    </source>
</evidence>
<dbReference type="OrthoDB" id="10250935at2759"/>
<evidence type="ECO:0000256" key="7">
    <source>
        <dbReference type="SAM" id="MobiDB-lite"/>
    </source>
</evidence>
<evidence type="ECO:0000313" key="9">
    <source>
        <dbReference type="Proteomes" id="UP000326759"/>
    </source>
</evidence>
<comment type="caution">
    <text evidence="8">The sequence shown here is derived from an EMBL/GenBank/DDBJ whole genome shotgun (WGS) entry which is preliminary data.</text>
</comment>
<reference evidence="8 9" key="1">
    <citation type="journal article" date="2019" name="PLoS Biol.">
        <title>Sex chromosomes control vertical transmission of feminizing Wolbachia symbionts in an isopod.</title>
        <authorList>
            <person name="Becking T."/>
            <person name="Chebbi M.A."/>
            <person name="Giraud I."/>
            <person name="Moumen B."/>
            <person name="Laverre T."/>
            <person name="Caubet Y."/>
            <person name="Peccoud J."/>
            <person name="Gilbert C."/>
            <person name="Cordaux R."/>
        </authorList>
    </citation>
    <scope>NUCLEOTIDE SEQUENCE [LARGE SCALE GENOMIC DNA]</scope>
    <source>
        <strain evidence="8">ANa2</strain>
        <tissue evidence="8">Whole body excluding digestive tract and cuticle</tissue>
    </source>
</reference>
<dbReference type="GO" id="GO:0006308">
    <property type="term" value="P:DNA catabolic process"/>
    <property type="evidence" value="ECO:0007669"/>
    <property type="project" value="TreeGrafter"/>
</dbReference>
<keyword evidence="5 8" id="KW-0269">Exonuclease</keyword>
<dbReference type="InterPro" id="IPR012337">
    <property type="entry name" value="RNaseH-like_sf"/>
</dbReference>
<proteinExistence type="predicted"/>
<dbReference type="GO" id="GO:0005737">
    <property type="term" value="C:cytoplasm"/>
    <property type="evidence" value="ECO:0007669"/>
    <property type="project" value="TreeGrafter"/>
</dbReference>